<keyword evidence="3" id="KW-1185">Reference proteome</keyword>
<protein>
    <submittedName>
        <fullName evidence="2">Uncharacterized protein</fullName>
    </submittedName>
</protein>
<evidence type="ECO:0000256" key="1">
    <source>
        <dbReference type="SAM" id="MobiDB-lite"/>
    </source>
</evidence>
<feature type="region of interest" description="Disordered" evidence="1">
    <location>
        <begin position="427"/>
        <end position="447"/>
    </location>
</feature>
<organism evidence="2 3">
    <name type="scientific">Diatraea saccharalis</name>
    <name type="common">sugarcane borer</name>
    <dbReference type="NCBI Taxonomy" id="40085"/>
    <lineage>
        <taxon>Eukaryota</taxon>
        <taxon>Metazoa</taxon>
        <taxon>Ecdysozoa</taxon>
        <taxon>Arthropoda</taxon>
        <taxon>Hexapoda</taxon>
        <taxon>Insecta</taxon>
        <taxon>Pterygota</taxon>
        <taxon>Neoptera</taxon>
        <taxon>Endopterygota</taxon>
        <taxon>Lepidoptera</taxon>
        <taxon>Glossata</taxon>
        <taxon>Ditrysia</taxon>
        <taxon>Pyraloidea</taxon>
        <taxon>Crambidae</taxon>
        <taxon>Crambinae</taxon>
        <taxon>Diatraea</taxon>
    </lineage>
</organism>
<feature type="region of interest" description="Disordered" evidence="1">
    <location>
        <begin position="231"/>
        <end position="269"/>
    </location>
</feature>
<feature type="compositionally biased region" description="Polar residues" evidence="1">
    <location>
        <begin position="294"/>
        <end position="314"/>
    </location>
</feature>
<feature type="region of interest" description="Disordered" evidence="1">
    <location>
        <begin position="195"/>
        <end position="219"/>
    </location>
</feature>
<dbReference type="Proteomes" id="UP001153714">
    <property type="component" value="Chromosome 19"/>
</dbReference>
<name>A0A9N9R1R6_9NEOP</name>
<evidence type="ECO:0000313" key="3">
    <source>
        <dbReference type="Proteomes" id="UP001153714"/>
    </source>
</evidence>
<feature type="compositionally biased region" description="Basic and acidic residues" evidence="1">
    <location>
        <begin position="199"/>
        <end position="209"/>
    </location>
</feature>
<reference evidence="2" key="2">
    <citation type="submission" date="2022-10" db="EMBL/GenBank/DDBJ databases">
        <authorList>
            <consortium name="ENA_rothamsted_submissions"/>
            <consortium name="culmorum"/>
            <person name="King R."/>
        </authorList>
    </citation>
    <scope>NUCLEOTIDE SEQUENCE</scope>
</reference>
<dbReference type="AlphaFoldDB" id="A0A9N9R1R6"/>
<feature type="compositionally biased region" description="Polar residues" evidence="1">
    <location>
        <begin position="542"/>
        <end position="568"/>
    </location>
</feature>
<dbReference type="OrthoDB" id="10071220at2759"/>
<evidence type="ECO:0000313" key="2">
    <source>
        <dbReference type="EMBL" id="CAG9788177.1"/>
    </source>
</evidence>
<accession>A0A9N9R1R6</accession>
<feature type="compositionally biased region" description="Basic and acidic residues" evidence="1">
    <location>
        <begin position="432"/>
        <end position="443"/>
    </location>
</feature>
<feature type="region of interest" description="Disordered" evidence="1">
    <location>
        <begin position="288"/>
        <end position="345"/>
    </location>
</feature>
<feature type="compositionally biased region" description="Polar residues" evidence="1">
    <location>
        <begin position="234"/>
        <end position="248"/>
    </location>
</feature>
<feature type="region of interest" description="Disordered" evidence="1">
    <location>
        <begin position="485"/>
        <end position="568"/>
    </location>
</feature>
<dbReference type="EMBL" id="OU893350">
    <property type="protein sequence ID" value="CAG9788177.1"/>
    <property type="molecule type" value="Genomic_DNA"/>
</dbReference>
<proteinExistence type="predicted"/>
<reference evidence="2" key="1">
    <citation type="submission" date="2021-12" db="EMBL/GenBank/DDBJ databases">
        <authorList>
            <person name="King R."/>
        </authorList>
    </citation>
    <scope>NUCLEOTIDE SEQUENCE</scope>
</reference>
<gene>
    <name evidence="2" type="ORF">DIATSA_LOCUS6003</name>
</gene>
<sequence length="775" mass="88528">MLRTAHILHHQALEVISLAEGQSSLFKLNNQQDSMFPQIQNKVNGQMMNFNNIVMISIIDELLSKQAYFVEFHSMNLTNEVPFEGVDNYVCVPHSWVIIKRSTDNKVFVAYPNQEDLFDTRDRVKRNENCIEEWKCYMAEIRFETSAQSKPTTDRKLTSSSRSYLSKFTKNKPQLTPKTIKNLQMFPAKMSLKLAARPKAAEQRDEGQRIQDNAGCSKAKQSAIIGELDRTKATVASSSDKPASSQLTSEKRYRSSPVPQAKKQLPSLPIIDVDTATEVIGIDKEDELQEKQQSEANTDSQSQRANNLSATSVAPPQPSTSIQQSPHSAHHDHRKHSQDGKNSHIVPVKTEVQSVIENDTNETPCNVRILYNEPNTSHLLPKSPKMSAQLYDHVNERPSMIPMHELVGKRIRLANSERLMAIAAQNPSNLMDQRRSSPPEKQKPPVNIPDFGINIGKSFNMNALDPKVVLERIDDVASVVQHTPSLPHQRPSFVRRVNKRRYSPPLKQCQQQPMDVPETLQRRRGSHSITQRTDLEELSMREASSVQRLSNPAANQPSKSAPQSYQGTFHQEKNQDLRRVYPNSNFSLQRQPPQYYPDTQRYTYIPDLQRLETRVQGKPIDRNPGSEIPSQYIIPPAAAGEFRSLEGPSYSSQQYRRELLRSGSDNLHQPFLPHQRMPYQLPDMAMKQVLSESNIANSSTVRSPPRSADHIRHTDKCMKVDPVFPDKVLFHILKLLWIMKSFQSKRRLLAMLTMQEFQVNKTLHHQRNSYMLESF</sequence>